<dbReference type="PANTHER" id="PTHR31315:SF1">
    <property type="entry name" value="PROTEIN SIP5"/>
    <property type="match status" value="1"/>
</dbReference>
<name>A0A4P9WIL2_9FUNG</name>
<evidence type="ECO:0000256" key="3">
    <source>
        <dbReference type="SAM" id="MobiDB-lite"/>
    </source>
</evidence>
<feature type="region of interest" description="Disordered" evidence="3">
    <location>
        <begin position="61"/>
        <end position="121"/>
    </location>
</feature>
<feature type="compositionally biased region" description="Low complexity" evidence="3">
    <location>
        <begin position="88"/>
        <end position="101"/>
    </location>
</feature>
<organism evidence="5 6">
    <name type="scientific">Blyttiomyces helicus</name>
    <dbReference type="NCBI Taxonomy" id="388810"/>
    <lineage>
        <taxon>Eukaryota</taxon>
        <taxon>Fungi</taxon>
        <taxon>Fungi incertae sedis</taxon>
        <taxon>Chytridiomycota</taxon>
        <taxon>Chytridiomycota incertae sedis</taxon>
        <taxon>Chytridiomycetes</taxon>
        <taxon>Chytridiomycetes incertae sedis</taxon>
        <taxon>Blyttiomyces</taxon>
    </lineage>
</organism>
<dbReference type="EMBL" id="KZ995292">
    <property type="protein sequence ID" value="RKO90970.1"/>
    <property type="molecule type" value="Genomic_DNA"/>
</dbReference>
<dbReference type="Proteomes" id="UP000269721">
    <property type="component" value="Unassembled WGS sequence"/>
</dbReference>
<keyword evidence="6" id="KW-1185">Reference proteome</keyword>
<evidence type="ECO:0000256" key="1">
    <source>
        <dbReference type="ARBA" id="ARBA00010402"/>
    </source>
</evidence>
<evidence type="ECO:0000313" key="6">
    <source>
        <dbReference type="Proteomes" id="UP000269721"/>
    </source>
</evidence>
<feature type="domain" description="RING-type" evidence="4">
    <location>
        <begin position="169"/>
        <end position="213"/>
    </location>
</feature>
<protein>
    <recommendedName>
        <fullName evidence="4">RING-type domain-containing protein</fullName>
    </recommendedName>
</protein>
<dbReference type="GO" id="GO:0005737">
    <property type="term" value="C:cytoplasm"/>
    <property type="evidence" value="ECO:0007669"/>
    <property type="project" value="TreeGrafter"/>
</dbReference>
<dbReference type="GO" id="GO:0008270">
    <property type="term" value="F:zinc ion binding"/>
    <property type="evidence" value="ECO:0007669"/>
    <property type="project" value="UniProtKB-KW"/>
</dbReference>
<sequence>MGNSFAKAKEEDPAIVFVDHGALIPSGVYASSTVDYEVRVVQRLILERRLAPFYKGLQDADDAQHTTGSKQKQLVEDGGGTEAPSPIPSSSAHAPLSLAPAPRRPTHHSSHSRNPSIASTLSSSSLSVIGLKGKRSASLPGPSLGPSAAEAASESLVSERELWKNPVECPICFLYYPRNINYSRCCDQPICTECFVEIKRPESNYEPASCPYCVEPHFGVIYAPPGSADFKARYMTAADVLDIVSPSPVPSGAAAGSLGADLAASAPLGLSTSLPSSSPLAGAMAGDQDAAAAAAAAAARRNSLAVPTAEKKQRRKSLSHKSPSVITSDELRPDWFRKQQQLALARAANQRRLALGSTSSPRRQIRIPALYAS</sequence>
<dbReference type="PROSITE" id="PS50089">
    <property type="entry name" value="ZF_RING_2"/>
    <property type="match status" value="1"/>
</dbReference>
<evidence type="ECO:0000313" key="5">
    <source>
        <dbReference type="EMBL" id="RKO90970.1"/>
    </source>
</evidence>
<reference evidence="6" key="1">
    <citation type="journal article" date="2018" name="Nat. Microbiol.">
        <title>Leveraging single-cell genomics to expand the fungal tree of life.</title>
        <authorList>
            <person name="Ahrendt S.R."/>
            <person name="Quandt C.A."/>
            <person name="Ciobanu D."/>
            <person name="Clum A."/>
            <person name="Salamov A."/>
            <person name="Andreopoulos B."/>
            <person name="Cheng J.F."/>
            <person name="Woyke T."/>
            <person name="Pelin A."/>
            <person name="Henrissat B."/>
            <person name="Reynolds N.K."/>
            <person name="Benny G.L."/>
            <person name="Smith M.E."/>
            <person name="James T.Y."/>
            <person name="Grigoriev I.V."/>
        </authorList>
    </citation>
    <scope>NUCLEOTIDE SEQUENCE [LARGE SCALE GENOMIC DNA]</scope>
</reference>
<dbReference type="OrthoDB" id="21471at2759"/>
<dbReference type="InterPro" id="IPR001841">
    <property type="entry name" value="Znf_RING"/>
</dbReference>
<keyword evidence="2" id="KW-0479">Metal-binding</keyword>
<comment type="similarity">
    <text evidence="1">Belongs to the SIP5 family.</text>
</comment>
<gene>
    <name evidence="5" type="ORF">BDK51DRAFT_31242</name>
</gene>
<dbReference type="InterPro" id="IPR039301">
    <property type="entry name" value="Sip5/DA2"/>
</dbReference>
<evidence type="ECO:0000256" key="2">
    <source>
        <dbReference type="PROSITE-ProRule" id="PRU00175"/>
    </source>
</evidence>
<keyword evidence="2" id="KW-0863">Zinc-finger</keyword>
<feature type="region of interest" description="Disordered" evidence="3">
    <location>
        <begin position="303"/>
        <end position="325"/>
    </location>
</feature>
<dbReference type="AlphaFoldDB" id="A0A4P9WIL2"/>
<keyword evidence="2" id="KW-0862">Zinc</keyword>
<accession>A0A4P9WIL2</accession>
<evidence type="ECO:0000259" key="4">
    <source>
        <dbReference type="PROSITE" id="PS50089"/>
    </source>
</evidence>
<dbReference type="PANTHER" id="PTHR31315">
    <property type="entry name" value="PROTEIN SIP5"/>
    <property type="match status" value="1"/>
</dbReference>
<proteinExistence type="inferred from homology"/>
<dbReference type="SUPFAM" id="SSF57850">
    <property type="entry name" value="RING/U-box"/>
    <property type="match status" value="1"/>
</dbReference>